<dbReference type="GeneID" id="9686756"/>
<dbReference type="Proteomes" id="UP000001876">
    <property type="component" value="Unassembled WGS sequence"/>
</dbReference>
<feature type="region of interest" description="Disordered" evidence="7">
    <location>
        <begin position="1"/>
        <end position="23"/>
    </location>
</feature>
<proteinExistence type="inferred from homology"/>
<feature type="region of interest" description="Disordered" evidence="7">
    <location>
        <begin position="564"/>
        <end position="589"/>
    </location>
</feature>
<comment type="similarity">
    <text evidence="2">Belongs to the TRM6/GCD10 family.</text>
</comment>
<comment type="subcellular location">
    <subcellularLocation>
        <location evidence="1">Nucleus</location>
    </subcellularLocation>
</comment>
<sequence length="589" mass="63291">MEELGGVAGAPPPPTPTPRDVPLMRPGDVVLLDMNGEKWAFINLKRGGCARVRPSVRARVVPSVLRRRRRRRVVDRSSDPTPEPSASTRPSIRRRSLSSLSSRRRRAFSRALLPLTPVPLPARPRSTACVGKHRAVSLDPLIDQPFGGAYEVDQARPHLFTLDGVLYPAERAEAGDWDEGVVPEDDDERTNAEINDMRDNSAQGLSHDDIHRLKKAGVGAAGLVRQLCENSSTFHAKTAFAQEKYKKKKLAKHLTRVRARFPSARAICEAYFYKQPAAINYLRYDALGMLLSLGNVGADAAPLVVETCGGLVVAAAADRMGGRGRLCAAHAGAEKATMDIARLINLTDAARESIVTCALGDLIKARSDPEAWSVEAKTREEAAVEARAAIEADKAAKLAAAGGDVAIGAPTRKKPEGWRSRRIRDAAPGDVSAMCRDDEGFTSLIIASPALDPSVALDALLPLLAPSAPFAVWNPASGPLAEALEALRSTHAAVGLALHEPWLRKHQARPHRTLVPIRPRSRCELHSLRTFSPGVLPGRTHPTMTTGAGSGGYVLSGTYVPAWARGGRPRAKDSRGEEDGGGGKRPRAE</sequence>
<dbReference type="PANTHER" id="PTHR12945">
    <property type="entry name" value="TRANSLATION INITIATION FACTOR EIF3-RELATED"/>
    <property type="match status" value="1"/>
</dbReference>
<dbReference type="PANTHER" id="PTHR12945:SF0">
    <property type="entry name" value="TRNA (ADENINE(58)-N(1))-METHYLTRANSFERASE NON-CATALYTIC SUBUNIT TRM6"/>
    <property type="match status" value="1"/>
</dbReference>
<organism evidence="9">
    <name type="scientific">Micromonas pusilla (strain CCMP1545)</name>
    <name type="common">Picoplanktonic green alga</name>
    <dbReference type="NCBI Taxonomy" id="564608"/>
    <lineage>
        <taxon>Eukaryota</taxon>
        <taxon>Viridiplantae</taxon>
        <taxon>Chlorophyta</taxon>
        <taxon>Mamiellophyceae</taxon>
        <taxon>Mamiellales</taxon>
        <taxon>Mamiellaceae</taxon>
        <taxon>Micromonas</taxon>
    </lineage>
</organism>
<name>C1N016_MICPC</name>
<evidence type="ECO:0000256" key="1">
    <source>
        <dbReference type="ARBA" id="ARBA00004123"/>
    </source>
</evidence>
<feature type="compositionally biased region" description="Basic residues" evidence="7">
    <location>
        <begin position="91"/>
        <end position="103"/>
    </location>
</feature>
<keyword evidence="4" id="KW-0819">tRNA processing</keyword>
<evidence type="ECO:0000256" key="6">
    <source>
        <dbReference type="ARBA" id="ARBA00032319"/>
    </source>
</evidence>
<dbReference type="InterPro" id="IPR017423">
    <property type="entry name" value="TRM6"/>
</dbReference>
<dbReference type="Pfam" id="PF04189">
    <property type="entry name" value="Gcd10p"/>
    <property type="match status" value="1"/>
</dbReference>
<dbReference type="OMA" id="ADMYLEM"/>
<reference evidence="8 9" key="1">
    <citation type="journal article" date="2009" name="Science">
        <title>Green evolution and dynamic adaptations revealed by genomes of the marine picoeukaryotes Micromonas.</title>
        <authorList>
            <person name="Worden A.Z."/>
            <person name="Lee J.H."/>
            <person name="Mock T."/>
            <person name="Rouze P."/>
            <person name="Simmons M.P."/>
            <person name="Aerts A.L."/>
            <person name="Allen A.E."/>
            <person name="Cuvelier M.L."/>
            <person name="Derelle E."/>
            <person name="Everett M.V."/>
            <person name="Foulon E."/>
            <person name="Grimwood J."/>
            <person name="Gundlach H."/>
            <person name="Henrissat B."/>
            <person name="Napoli C."/>
            <person name="McDonald S.M."/>
            <person name="Parker M.S."/>
            <person name="Rombauts S."/>
            <person name="Salamov A."/>
            <person name="Von Dassow P."/>
            <person name="Badger J.H."/>
            <person name="Coutinho P.M."/>
            <person name="Demir E."/>
            <person name="Dubchak I."/>
            <person name="Gentemann C."/>
            <person name="Eikrem W."/>
            <person name="Gready J.E."/>
            <person name="John U."/>
            <person name="Lanier W."/>
            <person name="Lindquist E.A."/>
            <person name="Lucas S."/>
            <person name="Mayer K.F."/>
            <person name="Moreau H."/>
            <person name="Not F."/>
            <person name="Otillar R."/>
            <person name="Panaud O."/>
            <person name="Pangilinan J."/>
            <person name="Paulsen I."/>
            <person name="Piegu B."/>
            <person name="Poliakov A."/>
            <person name="Robbens S."/>
            <person name="Schmutz J."/>
            <person name="Toulza E."/>
            <person name="Wyss T."/>
            <person name="Zelensky A."/>
            <person name="Zhou K."/>
            <person name="Armbrust E.V."/>
            <person name="Bhattacharya D."/>
            <person name="Goodenough U.W."/>
            <person name="Van de Peer Y."/>
            <person name="Grigoriev I.V."/>
        </authorList>
    </citation>
    <scope>NUCLEOTIDE SEQUENCE [LARGE SCALE GENOMIC DNA]</scope>
    <source>
        <strain evidence="8 9">CCMP1545</strain>
    </source>
</reference>
<evidence type="ECO:0000256" key="3">
    <source>
        <dbReference type="ARBA" id="ARBA00021704"/>
    </source>
</evidence>
<keyword evidence="9" id="KW-1185">Reference proteome</keyword>
<evidence type="ECO:0000313" key="8">
    <source>
        <dbReference type="EMBL" id="EEH54967.1"/>
    </source>
</evidence>
<protein>
    <recommendedName>
        <fullName evidence="3">tRNA (adenine(58)-N(1))-methyltransferase non-catalytic subunit TRM6</fullName>
    </recommendedName>
    <alternativeName>
        <fullName evidence="6">tRNA(m1A58)-methyltransferase subunit TRM6</fullName>
    </alternativeName>
</protein>
<dbReference type="RefSeq" id="XP_003061317.1">
    <property type="nucleotide sequence ID" value="XM_003061271.1"/>
</dbReference>
<evidence type="ECO:0000313" key="9">
    <source>
        <dbReference type="Proteomes" id="UP000001876"/>
    </source>
</evidence>
<accession>C1N016</accession>
<evidence type="ECO:0000256" key="4">
    <source>
        <dbReference type="ARBA" id="ARBA00022694"/>
    </source>
</evidence>
<dbReference type="GO" id="GO:0030488">
    <property type="term" value="P:tRNA methylation"/>
    <property type="evidence" value="ECO:0007669"/>
    <property type="project" value="InterPro"/>
</dbReference>
<dbReference type="GO" id="GO:0005634">
    <property type="term" value="C:nucleus"/>
    <property type="evidence" value="ECO:0007669"/>
    <property type="project" value="UniProtKB-SubCell"/>
</dbReference>
<dbReference type="STRING" id="564608.C1N016"/>
<dbReference type="EMBL" id="GG663743">
    <property type="protein sequence ID" value="EEH54967.1"/>
    <property type="molecule type" value="Genomic_DNA"/>
</dbReference>
<evidence type="ECO:0000256" key="5">
    <source>
        <dbReference type="ARBA" id="ARBA00023242"/>
    </source>
</evidence>
<dbReference type="OrthoDB" id="10254665at2759"/>
<dbReference type="KEGG" id="mpp:MICPUCDRAFT_60934"/>
<dbReference type="eggNOG" id="KOG1416">
    <property type="taxonomic scope" value="Eukaryota"/>
</dbReference>
<evidence type="ECO:0000256" key="7">
    <source>
        <dbReference type="SAM" id="MobiDB-lite"/>
    </source>
</evidence>
<feature type="compositionally biased region" description="Pro residues" evidence="7">
    <location>
        <begin position="10"/>
        <end position="19"/>
    </location>
</feature>
<dbReference type="AlphaFoldDB" id="C1N016"/>
<keyword evidence="5" id="KW-0539">Nucleus</keyword>
<evidence type="ECO:0000256" key="2">
    <source>
        <dbReference type="ARBA" id="ARBA00008320"/>
    </source>
</evidence>
<feature type="region of interest" description="Disordered" evidence="7">
    <location>
        <begin position="69"/>
        <end position="103"/>
    </location>
</feature>
<gene>
    <name evidence="8" type="ORF">MICPUCDRAFT_60934</name>
</gene>
<dbReference type="GO" id="GO:0031515">
    <property type="term" value="C:tRNA (m1A) methyltransferase complex"/>
    <property type="evidence" value="ECO:0007669"/>
    <property type="project" value="InterPro"/>
</dbReference>
<feature type="compositionally biased region" description="Basic and acidic residues" evidence="7">
    <location>
        <begin position="570"/>
        <end position="589"/>
    </location>
</feature>